<comment type="caution">
    <text evidence="1">The sequence shown here is derived from an EMBL/GenBank/DDBJ whole genome shotgun (WGS) entry which is preliminary data.</text>
</comment>
<proteinExistence type="predicted"/>
<accession>A0AAW0L1E9</accession>
<sequence>MLFPLVLGQGIKRDLERVSGTHSCSSLLLCKSWSLHDSCDFLQGAGCCWVEFGKSYRDPPAYRVQRSGEGFLCYGPCHFVALFSNVQFSLLGSLVL</sequence>
<gene>
    <name evidence="1" type="ORF">CFP56_011613</name>
</gene>
<organism evidence="1 2">
    <name type="scientific">Quercus suber</name>
    <name type="common">Cork oak</name>
    <dbReference type="NCBI Taxonomy" id="58331"/>
    <lineage>
        <taxon>Eukaryota</taxon>
        <taxon>Viridiplantae</taxon>
        <taxon>Streptophyta</taxon>
        <taxon>Embryophyta</taxon>
        <taxon>Tracheophyta</taxon>
        <taxon>Spermatophyta</taxon>
        <taxon>Magnoliopsida</taxon>
        <taxon>eudicotyledons</taxon>
        <taxon>Gunneridae</taxon>
        <taxon>Pentapetalae</taxon>
        <taxon>rosids</taxon>
        <taxon>fabids</taxon>
        <taxon>Fagales</taxon>
        <taxon>Fagaceae</taxon>
        <taxon>Quercus</taxon>
    </lineage>
</organism>
<evidence type="ECO:0000313" key="1">
    <source>
        <dbReference type="EMBL" id="KAK7844101.1"/>
    </source>
</evidence>
<evidence type="ECO:0000313" key="2">
    <source>
        <dbReference type="Proteomes" id="UP000237347"/>
    </source>
</evidence>
<dbReference type="Gramene" id="rna-CFP56_06774">
    <property type="protein sequence ID" value="cds-POE92809.1"/>
    <property type="gene ID" value="gene-CFP56_06774"/>
</dbReference>
<protein>
    <submittedName>
        <fullName evidence="1">Uncharacterized protein</fullName>
    </submittedName>
</protein>
<name>A0AAW0L1E9_QUESU</name>
<reference evidence="1 2" key="1">
    <citation type="journal article" date="2018" name="Sci. Data">
        <title>The draft genome sequence of cork oak.</title>
        <authorList>
            <person name="Ramos A.M."/>
            <person name="Usie A."/>
            <person name="Barbosa P."/>
            <person name="Barros P.M."/>
            <person name="Capote T."/>
            <person name="Chaves I."/>
            <person name="Simoes F."/>
            <person name="Abreu I."/>
            <person name="Carrasquinho I."/>
            <person name="Faro C."/>
            <person name="Guimaraes J.B."/>
            <person name="Mendonca D."/>
            <person name="Nobrega F."/>
            <person name="Rodrigues L."/>
            <person name="Saibo N.J.M."/>
            <person name="Varela M.C."/>
            <person name="Egas C."/>
            <person name="Matos J."/>
            <person name="Miguel C.M."/>
            <person name="Oliveira M.M."/>
            <person name="Ricardo C.P."/>
            <person name="Goncalves S."/>
        </authorList>
    </citation>
    <scope>NUCLEOTIDE SEQUENCE [LARGE SCALE GENOMIC DNA]</scope>
    <source>
        <strain evidence="2">cv. HL8</strain>
    </source>
</reference>
<dbReference type="AlphaFoldDB" id="A0AAW0L1E9"/>
<dbReference type="Proteomes" id="UP000237347">
    <property type="component" value="Unassembled WGS sequence"/>
</dbReference>
<dbReference type="EMBL" id="PKMF04000191">
    <property type="protein sequence ID" value="KAK7844101.1"/>
    <property type="molecule type" value="Genomic_DNA"/>
</dbReference>
<keyword evidence="2" id="KW-1185">Reference proteome</keyword>